<proteinExistence type="predicted"/>
<name>J9GPF8_9ZZZZ</name>
<protein>
    <submittedName>
        <fullName evidence="2">Uncharacterized protein</fullName>
    </submittedName>
</protein>
<keyword evidence="1" id="KW-0472">Membrane</keyword>
<keyword evidence="1" id="KW-0812">Transmembrane</keyword>
<organism evidence="2">
    <name type="scientific">gut metagenome</name>
    <dbReference type="NCBI Taxonomy" id="749906"/>
    <lineage>
        <taxon>unclassified sequences</taxon>
        <taxon>metagenomes</taxon>
        <taxon>organismal metagenomes</taxon>
    </lineage>
</organism>
<gene>
    <name evidence="2" type="ORF">EVA_07604</name>
</gene>
<keyword evidence="1" id="KW-1133">Transmembrane helix</keyword>
<evidence type="ECO:0000256" key="1">
    <source>
        <dbReference type="SAM" id="Phobius"/>
    </source>
</evidence>
<sequence>MKQWRRVFSDKSIKFQHCSRFMAEGTSMAACLPFSIAHLATGKWWFQSVAM</sequence>
<dbReference type="EMBL" id="AMCI01001863">
    <property type="protein sequence ID" value="EJX04288.1"/>
    <property type="molecule type" value="Genomic_DNA"/>
</dbReference>
<comment type="caution">
    <text evidence="2">The sequence shown here is derived from an EMBL/GenBank/DDBJ whole genome shotgun (WGS) entry which is preliminary data.</text>
</comment>
<feature type="transmembrane region" description="Helical" evidence="1">
    <location>
        <begin position="21"/>
        <end position="41"/>
    </location>
</feature>
<evidence type="ECO:0000313" key="2">
    <source>
        <dbReference type="EMBL" id="EJX04288.1"/>
    </source>
</evidence>
<accession>J9GPF8</accession>
<dbReference type="AlphaFoldDB" id="J9GPF8"/>
<reference evidence="2" key="1">
    <citation type="journal article" date="2012" name="PLoS ONE">
        <title>Gene sets for utilization of primary and secondary nutrition supplies in the distal gut of endangered iberian lynx.</title>
        <authorList>
            <person name="Alcaide M."/>
            <person name="Messina E."/>
            <person name="Richter M."/>
            <person name="Bargiela R."/>
            <person name="Peplies J."/>
            <person name="Huws S.A."/>
            <person name="Newbold C.J."/>
            <person name="Golyshin P.N."/>
            <person name="Simon M.A."/>
            <person name="Lopez G."/>
            <person name="Yakimov M.M."/>
            <person name="Ferrer M."/>
        </authorList>
    </citation>
    <scope>NUCLEOTIDE SEQUENCE</scope>
</reference>